<dbReference type="AlphaFoldDB" id="A0A8I2YUV8"/>
<evidence type="ECO:0000256" key="1">
    <source>
        <dbReference type="SAM" id="MobiDB-lite"/>
    </source>
</evidence>
<dbReference type="EMBL" id="JAGFBS010000004">
    <property type="protein sequence ID" value="KAG6379684.1"/>
    <property type="molecule type" value="Genomic_DNA"/>
</dbReference>
<reference evidence="2" key="1">
    <citation type="submission" date="2021-03" db="EMBL/GenBank/DDBJ databases">
        <title>Evolutionary innovations through gain and loss of genes in the ectomycorrhizal Boletales.</title>
        <authorList>
            <person name="Wu G."/>
            <person name="Miyauchi S."/>
            <person name="Morin E."/>
            <person name="Yang Z.-L."/>
            <person name="Xu J."/>
            <person name="Martin F.M."/>
        </authorList>
    </citation>
    <scope>NUCLEOTIDE SEQUENCE</scope>
    <source>
        <strain evidence="2">BR01</strain>
    </source>
</reference>
<accession>A0A8I2YUV8</accession>
<feature type="region of interest" description="Disordered" evidence="1">
    <location>
        <begin position="88"/>
        <end position="126"/>
    </location>
</feature>
<protein>
    <submittedName>
        <fullName evidence="2">Uncharacterized protein</fullName>
    </submittedName>
</protein>
<evidence type="ECO:0000313" key="3">
    <source>
        <dbReference type="Proteomes" id="UP000683000"/>
    </source>
</evidence>
<feature type="compositionally biased region" description="Polar residues" evidence="1">
    <location>
        <begin position="108"/>
        <end position="117"/>
    </location>
</feature>
<dbReference type="Proteomes" id="UP000683000">
    <property type="component" value="Unassembled WGS sequence"/>
</dbReference>
<sequence length="208" mass="23417">MTNYHQPDPLTGKMGAQAALHLLRLGACRSIMMKPRINFSWDHISLFPSWFSAQYPQVSAAIKEIQHRYYWNRDSFWFEEVSGQEKHNTHLIPSDDTGPSLHEDHNYSDSAMRSTTAEPGISLPCTESSPPMKMTLDYLICNKRAPQPPARVILRRVSLTTRTSAGDIGPELDPLFSSLRTDSTFQQGYLAHLDAISNDLRSGGRKGL</sequence>
<name>A0A8I2YUV8_9AGAM</name>
<comment type="caution">
    <text evidence="2">The sequence shown here is derived from an EMBL/GenBank/DDBJ whole genome shotgun (WGS) entry which is preliminary data.</text>
</comment>
<organism evidence="2 3">
    <name type="scientific">Boletus reticuloceps</name>
    <dbReference type="NCBI Taxonomy" id="495285"/>
    <lineage>
        <taxon>Eukaryota</taxon>
        <taxon>Fungi</taxon>
        <taxon>Dikarya</taxon>
        <taxon>Basidiomycota</taxon>
        <taxon>Agaricomycotina</taxon>
        <taxon>Agaricomycetes</taxon>
        <taxon>Agaricomycetidae</taxon>
        <taxon>Boletales</taxon>
        <taxon>Boletineae</taxon>
        <taxon>Boletaceae</taxon>
        <taxon>Boletoideae</taxon>
        <taxon>Boletus</taxon>
    </lineage>
</organism>
<gene>
    <name evidence="2" type="ORF">JVT61DRAFT_10206</name>
</gene>
<proteinExistence type="predicted"/>
<keyword evidence="3" id="KW-1185">Reference proteome</keyword>
<evidence type="ECO:0000313" key="2">
    <source>
        <dbReference type="EMBL" id="KAG6379684.1"/>
    </source>
</evidence>